<keyword evidence="2" id="KW-1185">Reference proteome</keyword>
<comment type="caution">
    <text evidence="1">The sequence shown here is derived from an EMBL/GenBank/DDBJ whole genome shotgun (WGS) entry which is preliminary data.</text>
</comment>
<proteinExistence type="predicted"/>
<gene>
    <name evidence="1" type="ORF">E2C01_037270</name>
</gene>
<dbReference type="Proteomes" id="UP000324222">
    <property type="component" value="Unassembled WGS sequence"/>
</dbReference>
<organism evidence="1 2">
    <name type="scientific">Portunus trituberculatus</name>
    <name type="common">Swimming crab</name>
    <name type="synonym">Neptunus trituberculatus</name>
    <dbReference type="NCBI Taxonomy" id="210409"/>
    <lineage>
        <taxon>Eukaryota</taxon>
        <taxon>Metazoa</taxon>
        <taxon>Ecdysozoa</taxon>
        <taxon>Arthropoda</taxon>
        <taxon>Crustacea</taxon>
        <taxon>Multicrustacea</taxon>
        <taxon>Malacostraca</taxon>
        <taxon>Eumalacostraca</taxon>
        <taxon>Eucarida</taxon>
        <taxon>Decapoda</taxon>
        <taxon>Pleocyemata</taxon>
        <taxon>Brachyura</taxon>
        <taxon>Eubrachyura</taxon>
        <taxon>Portunoidea</taxon>
        <taxon>Portunidae</taxon>
        <taxon>Portuninae</taxon>
        <taxon>Portunus</taxon>
    </lineage>
</organism>
<name>A0A5B7FEI6_PORTR</name>
<accession>A0A5B7FEI6</accession>
<dbReference type="AlphaFoldDB" id="A0A5B7FEI6"/>
<protein>
    <submittedName>
        <fullName evidence="1">Uncharacterized protein</fullName>
    </submittedName>
</protein>
<evidence type="ECO:0000313" key="1">
    <source>
        <dbReference type="EMBL" id="MPC43619.1"/>
    </source>
</evidence>
<evidence type="ECO:0000313" key="2">
    <source>
        <dbReference type="Proteomes" id="UP000324222"/>
    </source>
</evidence>
<reference evidence="1 2" key="1">
    <citation type="submission" date="2019-05" db="EMBL/GenBank/DDBJ databases">
        <title>Another draft genome of Portunus trituberculatus and its Hox gene families provides insights of decapod evolution.</title>
        <authorList>
            <person name="Jeong J.-H."/>
            <person name="Song I."/>
            <person name="Kim S."/>
            <person name="Choi T."/>
            <person name="Kim D."/>
            <person name="Ryu S."/>
            <person name="Kim W."/>
        </authorList>
    </citation>
    <scope>NUCLEOTIDE SEQUENCE [LARGE SCALE GENOMIC DNA]</scope>
    <source>
        <tissue evidence="1">Muscle</tissue>
    </source>
</reference>
<dbReference type="EMBL" id="VSRR010005914">
    <property type="protein sequence ID" value="MPC43619.1"/>
    <property type="molecule type" value="Genomic_DNA"/>
</dbReference>
<sequence length="115" mass="12879">MLVNWKGWEGGRESFKVVVRCEKHVGLASHHTHRGHTPTRHHTPEITARSLITTSPRRAVPSPSSPLTIRATPCHATARHALHCMPRHTPPQEEMAHQSTCLTTNPFLLAVTLMF</sequence>